<dbReference type="GO" id="GO:0017056">
    <property type="term" value="F:structural constituent of nuclear pore"/>
    <property type="evidence" value="ECO:0007669"/>
    <property type="project" value="InterPro"/>
</dbReference>
<dbReference type="EMBL" id="FN596495">
    <property type="protein sequence ID" value="CCB59735.1"/>
    <property type="molecule type" value="Genomic_DNA"/>
</dbReference>
<dbReference type="PaxDb" id="29760-VIT_09s0002g00480.t01"/>
<dbReference type="HOGENOM" id="CLU_1263500_0_0_1"/>
<name>F6HYH1_VITVI</name>
<reference evidence="3" key="1">
    <citation type="journal article" date="2007" name="Nature">
        <title>The grapevine genome sequence suggests ancestral hexaploidization in major angiosperm phyla.</title>
        <authorList>
            <consortium name="The French-Italian Public Consortium for Grapevine Genome Characterization."/>
            <person name="Jaillon O."/>
            <person name="Aury J.-M."/>
            <person name="Noel B."/>
            <person name="Policriti A."/>
            <person name="Clepet C."/>
            <person name="Casagrande A."/>
            <person name="Choisne N."/>
            <person name="Aubourg S."/>
            <person name="Vitulo N."/>
            <person name="Jubin C."/>
            <person name="Vezzi A."/>
            <person name="Legeai F."/>
            <person name="Hugueney P."/>
            <person name="Dasilva C."/>
            <person name="Horner D."/>
            <person name="Mica E."/>
            <person name="Jublot D."/>
            <person name="Poulain J."/>
            <person name="Bruyere C."/>
            <person name="Billault A."/>
            <person name="Segurens B."/>
            <person name="Gouyvenoux M."/>
            <person name="Ugarte E."/>
            <person name="Cattonaro F."/>
            <person name="Anthouard V."/>
            <person name="Vico V."/>
            <person name="Del Fabbro C."/>
            <person name="Alaux M."/>
            <person name="Di Gaspero G."/>
            <person name="Dumas V."/>
            <person name="Felice N."/>
            <person name="Paillard S."/>
            <person name="Juman I."/>
            <person name="Moroldo M."/>
            <person name="Scalabrin S."/>
            <person name="Canaguier A."/>
            <person name="Le Clainche I."/>
            <person name="Malacrida G."/>
            <person name="Durand E."/>
            <person name="Pesole G."/>
            <person name="Laucou V."/>
            <person name="Chatelet P."/>
            <person name="Merdinoglu D."/>
            <person name="Delledonne M."/>
            <person name="Pezzotti M."/>
            <person name="Lecharny A."/>
            <person name="Scarpelli C."/>
            <person name="Artiguenave F."/>
            <person name="Pe M.E."/>
            <person name="Valle G."/>
            <person name="Morgante M."/>
            <person name="Caboche M."/>
            <person name="Adam-Blondon A.-F."/>
            <person name="Weissenbach J."/>
            <person name="Quetier F."/>
            <person name="Wincker P."/>
        </authorList>
    </citation>
    <scope>NUCLEOTIDE SEQUENCE [LARGE SCALE GENOMIC DNA]</scope>
    <source>
        <strain evidence="3">cv. Pinot noir / PN40024</strain>
    </source>
</reference>
<proteinExistence type="predicted"/>
<dbReference type="AlphaFoldDB" id="F6HYH1"/>
<feature type="signal peptide" evidence="1">
    <location>
        <begin position="1"/>
        <end position="23"/>
    </location>
</feature>
<accession>F6HYH1</accession>
<sequence>MSVFPSFPLFSTILVFAFLPIRPMAINSAYGGDSKAWACSHEIQQREQTFQNSSLSAVYSLVKDMQIKDRLRSMVLEIEDLSAGYLVSDNYTFTFWVRTSAQLLMHGINSFVQGVVLKSGFEYDSYVQSAPIQTVVKLLPGRSNKRQQLPYSLAEPDATEVRAMECIRQLLLRSAEALFLLQYLCQHHVTRLVQVFDGNLRGTVDDVSARLQEGLSELL</sequence>
<evidence type="ECO:0000256" key="1">
    <source>
        <dbReference type="SAM" id="SignalP"/>
    </source>
</evidence>
<dbReference type="InParanoid" id="F6HYH1"/>
<dbReference type="PANTHER" id="PTHR10350">
    <property type="entry name" value="NUCLEAR PORE COMPLEX PROTEIN NUP155"/>
    <property type="match status" value="1"/>
</dbReference>
<gene>
    <name evidence="2" type="ordered locus">VIT_09s0002g00480</name>
</gene>
<dbReference type="ExpressionAtlas" id="F6HYH1">
    <property type="expression patterns" value="baseline"/>
</dbReference>
<organism evidence="2 3">
    <name type="scientific">Vitis vinifera</name>
    <name type="common">Grape</name>
    <dbReference type="NCBI Taxonomy" id="29760"/>
    <lineage>
        <taxon>Eukaryota</taxon>
        <taxon>Viridiplantae</taxon>
        <taxon>Streptophyta</taxon>
        <taxon>Embryophyta</taxon>
        <taxon>Tracheophyta</taxon>
        <taxon>Spermatophyta</taxon>
        <taxon>Magnoliopsida</taxon>
        <taxon>eudicotyledons</taxon>
        <taxon>Gunneridae</taxon>
        <taxon>Pentapetalae</taxon>
        <taxon>rosids</taxon>
        <taxon>Vitales</taxon>
        <taxon>Vitaceae</taxon>
        <taxon>Viteae</taxon>
        <taxon>Vitis</taxon>
    </lineage>
</organism>
<dbReference type="PANTHER" id="PTHR10350:SF6">
    <property type="entry name" value="NUCLEAR PORE COMPLEX PROTEIN NUP155"/>
    <property type="match status" value="1"/>
</dbReference>
<dbReference type="Gene3D" id="1.20.58.1780">
    <property type="match status" value="1"/>
</dbReference>
<keyword evidence="1" id="KW-0732">Signal</keyword>
<evidence type="ECO:0000313" key="2">
    <source>
        <dbReference type="EMBL" id="CCB59735.1"/>
    </source>
</evidence>
<dbReference type="STRING" id="29760.F6HYH1"/>
<dbReference type="Proteomes" id="UP000009183">
    <property type="component" value="Chromosome 9, unordered"/>
</dbReference>
<dbReference type="GO" id="GO:0005643">
    <property type="term" value="C:nuclear pore"/>
    <property type="evidence" value="ECO:0007669"/>
    <property type="project" value="InterPro"/>
</dbReference>
<feature type="chain" id="PRO_5003338042" evidence="1">
    <location>
        <begin position="24"/>
        <end position="219"/>
    </location>
</feature>
<evidence type="ECO:0000313" key="3">
    <source>
        <dbReference type="Proteomes" id="UP000009183"/>
    </source>
</evidence>
<protein>
    <submittedName>
        <fullName evidence="2">Uncharacterized protein</fullName>
    </submittedName>
</protein>
<dbReference type="eggNOG" id="KOG1900">
    <property type="taxonomic scope" value="Eukaryota"/>
</dbReference>
<dbReference type="InterPro" id="IPR004870">
    <property type="entry name" value="Nucleoporin_Nup155"/>
</dbReference>
<keyword evidence="3" id="KW-1185">Reference proteome</keyword>